<dbReference type="PANTHER" id="PTHR33744:SF1">
    <property type="entry name" value="DNA-BINDING TRANSCRIPTIONAL ACTIVATOR ADER"/>
    <property type="match status" value="1"/>
</dbReference>
<dbReference type="Pfam" id="PF13556">
    <property type="entry name" value="HTH_30"/>
    <property type="match status" value="1"/>
</dbReference>
<evidence type="ECO:0000256" key="1">
    <source>
        <dbReference type="ARBA" id="ARBA00006754"/>
    </source>
</evidence>
<evidence type="ECO:0000313" key="5">
    <source>
        <dbReference type="EMBL" id="RBM00706.1"/>
    </source>
</evidence>
<gene>
    <name evidence="5" type="ORF">C1H84_12290</name>
</gene>
<evidence type="ECO:0000313" key="6">
    <source>
        <dbReference type="Proteomes" id="UP000252167"/>
    </source>
</evidence>
<proteinExistence type="inferred from homology"/>
<evidence type="ECO:0000259" key="2">
    <source>
        <dbReference type="Pfam" id="PF07905"/>
    </source>
</evidence>
<comment type="caution">
    <text evidence="5">The sequence shown here is derived from an EMBL/GenBank/DDBJ whole genome shotgun (WGS) entry which is preliminary data.</text>
</comment>
<feature type="domain" description="PucR C-terminal helix-turn-helix" evidence="3">
    <location>
        <begin position="494"/>
        <end position="550"/>
    </location>
</feature>
<dbReference type="EMBL" id="POAF01000005">
    <property type="protein sequence ID" value="RBM00706.1"/>
    <property type="molecule type" value="Genomic_DNA"/>
</dbReference>
<dbReference type="Gene3D" id="1.10.10.2840">
    <property type="entry name" value="PucR C-terminal helix-turn-helix domain"/>
    <property type="match status" value="1"/>
</dbReference>
<accession>A0A365YDC9</accession>
<evidence type="ECO:0000259" key="4">
    <source>
        <dbReference type="Pfam" id="PF17853"/>
    </source>
</evidence>
<dbReference type="InterPro" id="IPR025736">
    <property type="entry name" value="PucR_C-HTH_dom"/>
</dbReference>
<comment type="similarity">
    <text evidence="1">Belongs to the CdaR family.</text>
</comment>
<dbReference type="Pfam" id="PF07905">
    <property type="entry name" value="PucR"/>
    <property type="match status" value="1"/>
</dbReference>
<dbReference type="InterPro" id="IPR042070">
    <property type="entry name" value="PucR_C-HTH_sf"/>
</dbReference>
<name>A0A365YDC9_9MICC</name>
<dbReference type="InterPro" id="IPR041522">
    <property type="entry name" value="CdaR_GGDEF"/>
</dbReference>
<dbReference type="AlphaFoldDB" id="A0A365YDC9"/>
<reference evidence="5 6" key="1">
    <citation type="submission" date="2018-01" db="EMBL/GenBank/DDBJ databases">
        <title>Glutamicibacter soli strain NHPC-3 Whole genome sequence and assembly.</title>
        <authorList>
            <person name="Choudhury P."/>
            <person name="Gupta D."/>
            <person name="Sengupta K."/>
            <person name="Jawed A."/>
            <person name="Sultana N."/>
            <person name="Saha P."/>
        </authorList>
    </citation>
    <scope>NUCLEOTIDE SEQUENCE [LARGE SCALE GENOMIC DNA]</scope>
    <source>
        <strain evidence="5 6">NHPC-3</strain>
    </source>
</reference>
<dbReference type="PANTHER" id="PTHR33744">
    <property type="entry name" value="CARBOHYDRATE DIACID REGULATOR"/>
    <property type="match status" value="1"/>
</dbReference>
<dbReference type="Proteomes" id="UP000252167">
    <property type="component" value="Unassembled WGS sequence"/>
</dbReference>
<dbReference type="InterPro" id="IPR051448">
    <property type="entry name" value="CdaR-like_regulators"/>
</dbReference>
<feature type="domain" description="CdaR GGDEF-like" evidence="4">
    <location>
        <begin position="317"/>
        <end position="425"/>
    </location>
</feature>
<sequence>MSASCSSWLLVVLEWIPEFIIGHEHGLRHRQYVMIYRDAATMCKGARMLTVNDVLALPVVQEADPQLLCADGLDAELRWVHVTESESNVDLLFGRELVLTTLRNVTDVRGFLEQLRDAGAAGVIIEAPGEAELQVAGLGFPVIRLRRKVRFVAITEVIHQKLVAQQLADLQFSRSVHEIYTELSLSEADEQAIVERTAELLDAPVVLEDVRHLVLAHANADLDDWISRSRFVGYLEHTGRSAGAENWLQTPVGAARRRWGRLIVPAALEDDANAALVLERAGQALTIARLSGRDDRELLYQARTSMLHELQAAHGYGDKEIAVRAQSLGLDAAPYYVPLVLSLAAGERTPTETQLAERAALEVIEQLADTLHLGVLAGSLKPGYLAVILPVRARELVDSALQGFTRRLAEQLAEPVAIGVAAEGPLAACLARLDEAAHVAHIVPHLPTRAQPYYRFADLRLRGVLSAMGADARLRAFAHTELDGLLSPLDEDGLQLLELYLAHGGNKSALAKAGYFSRPTLYARLAKLEDKLGVSLESAESRASLQVALLWYRMHG</sequence>
<feature type="domain" description="Purine catabolism PurC-like" evidence="2">
    <location>
        <begin position="53"/>
        <end position="162"/>
    </location>
</feature>
<protein>
    <submittedName>
        <fullName evidence="5">PucR family transcriptional regulator</fullName>
    </submittedName>
</protein>
<organism evidence="5 6">
    <name type="scientific">Glutamicibacter soli</name>
    <dbReference type="NCBI Taxonomy" id="453836"/>
    <lineage>
        <taxon>Bacteria</taxon>
        <taxon>Bacillati</taxon>
        <taxon>Actinomycetota</taxon>
        <taxon>Actinomycetes</taxon>
        <taxon>Micrococcales</taxon>
        <taxon>Micrococcaceae</taxon>
        <taxon>Glutamicibacter</taxon>
    </lineage>
</organism>
<dbReference type="Pfam" id="PF17853">
    <property type="entry name" value="GGDEF_2"/>
    <property type="match status" value="1"/>
</dbReference>
<keyword evidence="6" id="KW-1185">Reference proteome</keyword>
<evidence type="ECO:0000259" key="3">
    <source>
        <dbReference type="Pfam" id="PF13556"/>
    </source>
</evidence>
<dbReference type="InterPro" id="IPR012914">
    <property type="entry name" value="PucR_dom"/>
</dbReference>